<evidence type="ECO:0000259" key="5">
    <source>
        <dbReference type="SMART" id="SM00661"/>
    </source>
</evidence>
<proteinExistence type="inferred from homology"/>
<keyword evidence="3" id="KW-0862">Zinc</keyword>
<name>A0ABQ8DRM5_BRANA</name>
<comment type="similarity">
    <text evidence="1">Belongs to the archaeal RpoM/eukaryotic RPA12/RPB9/RPC11 RNA polymerase family.</text>
</comment>
<feature type="domain" description="DNA-directed RNA polymerase II subunit RPB9-like zinc ribbon" evidence="5">
    <location>
        <begin position="2"/>
        <end position="50"/>
    </location>
</feature>
<protein>
    <recommendedName>
        <fullName evidence="5">DNA-directed RNA polymerase II subunit RPB9-like zinc ribbon domain-containing protein</fullName>
    </recommendedName>
</protein>
<dbReference type="Pfam" id="PF02150">
    <property type="entry name" value="Zn_ribbon_RPB9"/>
    <property type="match status" value="1"/>
</dbReference>
<gene>
    <name evidence="6" type="ORF">HID58_009025</name>
</gene>
<dbReference type="InterPro" id="IPR019761">
    <property type="entry name" value="DNA-dir_RNA_pol-M_15_CS"/>
</dbReference>
<dbReference type="InterPro" id="IPR001529">
    <property type="entry name" value="Zn_ribbon_RPB9"/>
</dbReference>
<dbReference type="SMART" id="SM00661">
    <property type="entry name" value="RPOL9"/>
    <property type="match status" value="1"/>
</dbReference>
<dbReference type="Proteomes" id="UP000824890">
    <property type="component" value="Unassembled WGS sequence"/>
</dbReference>
<keyword evidence="7" id="KW-1185">Reference proteome</keyword>
<evidence type="ECO:0000313" key="6">
    <source>
        <dbReference type="EMBL" id="KAH0931908.1"/>
    </source>
</evidence>
<dbReference type="EMBL" id="JAGKQM010000003">
    <property type="protein sequence ID" value="KAH0931908.1"/>
    <property type="molecule type" value="Genomic_DNA"/>
</dbReference>
<reference evidence="6 7" key="1">
    <citation type="submission" date="2021-05" db="EMBL/GenBank/DDBJ databases">
        <title>Genome Assembly of Synthetic Allotetraploid Brassica napus Reveals Homoeologous Exchanges between Subgenomes.</title>
        <authorList>
            <person name="Davis J.T."/>
        </authorList>
    </citation>
    <scope>NUCLEOTIDE SEQUENCE [LARGE SCALE GENOMIC DNA]</scope>
    <source>
        <strain evidence="7">cv. Da-Ae</strain>
        <tissue evidence="6">Seedling</tissue>
    </source>
</reference>
<evidence type="ECO:0000313" key="7">
    <source>
        <dbReference type="Proteomes" id="UP000824890"/>
    </source>
</evidence>
<comment type="caution">
    <text evidence="6">The sequence shown here is derived from an EMBL/GenBank/DDBJ whole genome shotgun (WGS) entry which is preliminary data.</text>
</comment>
<organism evidence="6 7">
    <name type="scientific">Brassica napus</name>
    <name type="common">Rape</name>
    <dbReference type="NCBI Taxonomy" id="3708"/>
    <lineage>
        <taxon>Eukaryota</taxon>
        <taxon>Viridiplantae</taxon>
        <taxon>Streptophyta</taxon>
        <taxon>Embryophyta</taxon>
        <taxon>Tracheophyta</taxon>
        <taxon>Spermatophyta</taxon>
        <taxon>Magnoliopsida</taxon>
        <taxon>eudicotyledons</taxon>
        <taxon>Gunneridae</taxon>
        <taxon>Pentapetalae</taxon>
        <taxon>rosids</taxon>
        <taxon>malvids</taxon>
        <taxon>Brassicales</taxon>
        <taxon>Brassicaceae</taxon>
        <taxon>Brassiceae</taxon>
        <taxon>Brassica</taxon>
    </lineage>
</organism>
<feature type="non-terminal residue" evidence="6">
    <location>
        <position position="138"/>
    </location>
</feature>
<sequence length="138" mass="15644">MEFCPTCGNLLRYGQSQFFCSTCPYIARIERQVEIKKKQLLVKKSIDPVVKKDDIPKGPETEGCEHKRVLRDTEEEVVEGDVVVVTGEVLLVVDLMLRLPLEILLSSHLLGASNHPWKLVLYPSVFLIKTEVIHAECL</sequence>
<evidence type="ECO:0000256" key="2">
    <source>
        <dbReference type="ARBA" id="ARBA00022723"/>
    </source>
</evidence>
<dbReference type="PROSITE" id="PS01030">
    <property type="entry name" value="RNA_POL_M_15KD"/>
    <property type="match status" value="1"/>
</dbReference>
<keyword evidence="2" id="KW-0479">Metal-binding</keyword>
<evidence type="ECO:0000256" key="3">
    <source>
        <dbReference type="ARBA" id="ARBA00022833"/>
    </source>
</evidence>
<keyword evidence="4" id="KW-0804">Transcription</keyword>
<accession>A0ABQ8DRM5</accession>
<evidence type="ECO:0000256" key="1">
    <source>
        <dbReference type="ARBA" id="ARBA00008925"/>
    </source>
</evidence>
<evidence type="ECO:0000256" key="4">
    <source>
        <dbReference type="ARBA" id="ARBA00023163"/>
    </source>
</evidence>